<evidence type="ECO:0000256" key="1">
    <source>
        <dbReference type="SAM" id="MobiDB-lite"/>
    </source>
</evidence>
<dbReference type="Proteomes" id="UP001500957">
    <property type="component" value="Unassembled WGS sequence"/>
</dbReference>
<feature type="transmembrane region" description="Helical" evidence="2">
    <location>
        <begin position="65"/>
        <end position="83"/>
    </location>
</feature>
<evidence type="ECO:0000313" key="3">
    <source>
        <dbReference type="EMBL" id="GAA0634317.1"/>
    </source>
</evidence>
<dbReference type="Gene3D" id="3.40.630.190">
    <property type="entry name" value="LCP protein"/>
    <property type="match status" value="1"/>
</dbReference>
<keyword evidence="2" id="KW-0472">Membrane</keyword>
<evidence type="ECO:0000313" key="4">
    <source>
        <dbReference type="Proteomes" id="UP001500957"/>
    </source>
</evidence>
<comment type="caution">
    <text evidence="3">The sequence shown here is derived from an EMBL/GenBank/DDBJ whole genome shotgun (WGS) entry which is preliminary data.</text>
</comment>
<evidence type="ECO:0000256" key="2">
    <source>
        <dbReference type="SAM" id="Phobius"/>
    </source>
</evidence>
<accession>A0ABN1H9G2</accession>
<gene>
    <name evidence="3" type="ORF">GCM10009547_42930</name>
</gene>
<feature type="region of interest" description="Disordered" evidence="1">
    <location>
        <begin position="1"/>
        <end position="22"/>
    </location>
</feature>
<keyword evidence="2" id="KW-1133">Transmembrane helix</keyword>
<name>A0ABN1H9G2_9ACTN</name>
<dbReference type="EMBL" id="BAAAHE010000046">
    <property type="protein sequence ID" value="GAA0634317.1"/>
    <property type="molecule type" value="Genomic_DNA"/>
</dbReference>
<dbReference type="PANTHER" id="PTHR33392:SF6">
    <property type="entry name" value="POLYISOPRENYL-TEICHOIC ACID--PEPTIDOGLYCAN TEICHOIC ACID TRANSFERASE TAGU"/>
    <property type="match status" value="1"/>
</dbReference>
<organism evidence="3 4">
    <name type="scientific">Sporichthya brevicatena</name>
    <dbReference type="NCBI Taxonomy" id="171442"/>
    <lineage>
        <taxon>Bacteria</taxon>
        <taxon>Bacillati</taxon>
        <taxon>Actinomycetota</taxon>
        <taxon>Actinomycetes</taxon>
        <taxon>Sporichthyales</taxon>
        <taxon>Sporichthyaceae</taxon>
        <taxon>Sporichthya</taxon>
    </lineage>
</organism>
<proteinExistence type="predicted"/>
<dbReference type="InterPro" id="IPR050922">
    <property type="entry name" value="LytR/CpsA/Psr_CW_biosynth"/>
</dbReference>
<dbReference type="PANTHER" id="PTHR33392">
    <property type="entry name" value="POLYISOPRENYL-TEICHOIC ACID--PEPTIDOGLYCAN TEICHOIC ACID TRANSFERASE TAGU"/>
    <property type="match status" value="1"/>
</dbReference>
<evidence type="ECO:0008006" key="5">
    <source>
        <dbReference type="Google" id="ProtNLM"/>
    </source>
</evidence>
<dbReference type="RefSeq" id="WP_344608643.1">
    <property type="nucleotide sequence ID" value="NZ_BAAAHE010000046.1"/>
</dbReference>
<protein>
    <recommendedName>
        <fullName evidence="5">LytR/CpsA/Psr regulator C-terminal domain-containing protein</fullName>
    </recommendedName>
</protein>
<reference evidence="3 4" key="1">
    <citation type="journal article" date="2019" name="Int. J. Syst. Evol. Microbiol.">
        <title>The Global Catalogue of Microorganisms (GCM) 10K type strain sequencing project: providing services to taxonomists for standard genome sequencing and annotation.</title>
        <authorList>
            <consortium name="The Broad Institute Genomics Platform"/>
            <consortium name="The Broad Institute Genome Sequencing Center for Infectious Disease"/>
            <person name="Wu L."/>
            <person name="Ma J."/>
        </authorList>
    </citation>
    <scope>NUCLEOTIDE SEQUENCE [LARGE SCALE GENOMIC DNA]</scope>
    <source>
        <strain evidence="3 4">JCM 10671</strain>
    </source>
</reference>
<sequence>MSDDGPETPPAPGEQAGEKAYSTEQFAFVEADSEADEEVSSWLNFMHSRAGRKVDRREQRRERRLLLGVTLGLIALIAGVVFWKPWSSSGESVDTGHHVMGQDRVAVLFQVQAANSEAATSAILLHDRRGGGKGALVTVPADLVLPVEGEGRLTLRSALAEAGPTLTREALAELLGVPLVGSWVLDQTEFTLLVDRLGGIRVGEQNLTGAQALARVRNADTAKDVLTAFTGAFPGGFGAGRDLLLDFGILAAPGLPVDLLGAVVTGLSRDGAAGKLGVAVLPLDDSGHGLDVAAALPVVRDLLGGEPGEGRGDATPRIQVQLAPNAGIRESDVRADVLNAGYEYVDGGSAPAGAASVVLVRTSLPDARALGETIAATLGLPTSAVKLSDDVPFTADVLVVLGRAKG</sequence>
<keyword evidence="2" id="KW-0812">Transmembrane</keyword>
<keyword evidence="4" id="KW-1185">Reference proteome</keyword>